<protein>
    <submittedName>
        <fullName evidence="2">Uncharacterized protein</fullName>
    </submittedName>
</protein>
<reference evidence="2" key="2">
    <citation type="submission" date="2020-09" db="EMBL/GenBank/DDBJ databases">
        <authorList>
            <person name="Sun Q."/>
            <person name="Zhou Y."/>
        </authorList>
    </citation>
    <scope>NUCLEOTIDE SEQUENCE</scope>
    <source>
        <strain evidence="2">CGMCC 4.7312</strain>
    </source>
</reference>
<dbReference type="Proteomes" id="UP000608890">
    <property type="component" value="Unassembled WGS sequence"/>
</dbReference>
<name>A0A917U038_9ACTN</name>
<organism evidence="2 3">
    <name type="scientific">Micromonospora sonchi</name>
    <dbReference type="NCBI Taxonomy" id="1763543"/>
    <lineage>
        <taxon>Bacteria</taxon>
        <taxon>Bacillati</taxon>
        <taxon>Actinomycetota</taxon>
        <taxon>Actinomycetes</taxon>
        <taxon>Micromonosporales</taxon>
        <taxon>Micromonosporaceae</taxon>
        <taxon>Micromonospora</taxon>
    </lineage>
</organism>
<sequence>MATSDEPTGARPARAAKGAECPDWCRGCGPNDPMHRGLLATVGSERSGWVSVQLLLDRFRRRDPVVKVDATRSGATESVLLSRVQLDRLIYELTYVRWRVMTKGRPLEGNYDRD</sequence>
<feature type="region of interest" description="Disordered" evidence="1">
    <location>
        <begin position="1"/>
        <end position="20"/>
    </location>
</feature>
<evidence type="ECO:0000313" key="3">
    <source>
        <dbReference type="Proteomes" id="UP000608890"/>
    </source>
</evidence>
<keyword evidence="3" id="KW-1185">Reference proteome</keyword>
<evidence type="ECO:0000313" key="2">
    <source>
        <dbReference type="EMBL" id="GGM48789.1"/>
    </source>
</evidence>
<proteinExistence type="predicted"/>
<accession>A0A917U038</accession>
<gene>
    <name evidence="2" type="ORF">GCM10011608_37070</name>
</gene>
<evidence type="ECO:0000256" key="1">
    <source>
        <dbReference type="SAM" id="MobiDB-lite"/>
    </source>
</evidence>
<dbReference type="RefSeq" id="WP_229706021.1">
    <property type="nucleotide sequence ID" value="NZ_BMNB01000017.1"/>
</dbReference>
<comment type="caution">
    <text evidence="2">The sequence shown here is derived from an EMBL/GenBank/DDBJ whole genome shotgun (WGS) entry which is preliminary data.</text>
</comment>
<dbReference type="AlphaFoldDB" id="A0A917U038"/>
<reference evidence="2" key="1">
    <citation type="journal article" date="2014" name="Int. J. Syst. Evol. Microbiol.">
        <title>Complete genome sequence of Corynebacterium casei LMG S-19264T (=DSM 44701T), isolated from a smear-ripened cheese.</title>
        <authorList>
            <consortium name="US DOE Joint Genome Institute (JGI-PGF)"/>
            <person name="Walter F."/>
            <person name="Albersmeier A."/>
            <person name="Kalinowski J."/>
            <person name="Ruckert C."/>
        </authorList>
    </citation>
    <scope>NUCLEOTIDE SEQUENCE</scope>
    <source>
        <strain evidence="2">CGMCC 4.7312</strain>
    </source>
</reference>
<dbReference type="EMBL" id="BMNB01000017">
    <property type="protein sequence ID" value="GGM48789.1"/>
    <property type="molecule type" value="Genomic_DNA"/>
</dbReference>